<organism evidence="2 3">
    <name type="scientific">Sphingobacterium siyangense</name>
    <dbReference type="NCBI Taxonomy" id="459529"/>
    <lineage>
        <taxon>Bacteria</taxon>
        <taxon>Pseudomonadati</taxon>
        <taxon>Bacteroidota</taxon>
        <taxon>Sphingobacteriia</taxon>
        <taxon>Sphingobacteriales</taxon>
        <taxon>Sphingobacteriaceae</taxon>
        <taxon>Sphingobacterium</taxon>
    </lineage>
</organism>
<comment type="caution">
    <text evidence="2">The sequence shown here is derived from an EMBL/GenBank/DDBJ whole genome shotgun (WGS) entry which is preliminary data.</text>
</comment>
<dbReference type="PROSITE" id="PS50994">
    <property type="entry name" value="INTEGRASE"/>
    <property type="match status" value="1"/>
</dbReference>
<dbReference type="PANTHER" id="PTHR46889">
    <property type="entry name" value="TRANSPOSASE INSF FOR INSERTION SEQUENCE IS3B-RELATED"/>
    <property type="match status" value="1"/>
</dbReference>
<dbReference type="GO" id="GO:0015074">
    <property type="term" value="P:DNA integration"/>
    <property type="evidence" value="ECO:0007669"/>
    <property type="project" value="InterPro"/>
</dbReference>
<dbReference type="PANTHER" id="PTHR46889:SF4">
    <property type="entry name" value="TRANSPOSASE INSO FOR INSERTION SEQUENCE ELEMENT IS911B-RELATED"/>
    <property type="match status" value="1"/>
</dbReference>
<accession>A0A562LZH1</accession>
<feature type="non-terminal residue" evidence="2">
    <location>
        <position position="1"/>
    </location>
</feature>
<protein>
    <submittedName>
        <fullName evidence="2">Putative transposase</fullName>
    </submittedName>
</protein>
<evidence type="ECO:0000313" key="3">
    <source>
        <dbReference type="Proteomes" id="UP000315908"/>
    </source>
</evidence>
<evidence type="ECO:0000313" key="2">
    <source>
        <dbReference type="EMBL" id="TWI13010.1"/>
    </source>
</evidence>
<dbReference type="InterPro" id="IPR036397">
    <property type="entry name" value="RNaseH_sf"/>
</dbReference>
<dbReference type="OrthoDB" id="713962at2"/>
<proteinExistence type="predicted"/>
<name>A0A562LZH1_9SPHI</name>
<reference evidence="2 3" key="1">
    <citation type="journal article" date="2015" name="Stand. Genomic Sci.">
        <title>Genomic Encyclopedia of Bacterial and Archaeal Type Strains, Phase III: the genomes of soil and plant-associated and newly described type strains.</title>
        <authorList>
            <person name="Whitman W.B."/>
            <person name="Woyke T."/>
            <person name="Klenk H.P."/>
            <person name="Zhou Y."/>
            <person name="Lilburn T.G."/>
            <person name="Beck B.J."/>
            <person name="De Vos P."/>
            <person name="Vandamme P."/>
            <person name="Eisen J.A."/>
            <person name="Garrity G."/>
            <person name="Hugenholtz P."/>
            <person name="Kyrpides N.C."/>
        </authorList>
    </citation>
    <scope>NUCLEOTIDE SEQUENCE [LARGE SCALE GENOMIC DNA]</scope>
    <source>
        <strain evidence="2 3">CGMCC 1.6855</strain>
    </source>
</reference>
<dbReference type="EMBL" id="VLKR01000064">
    <property type="protein sequence ID" value="TWI13010.1"/>
    <property type="molecule type" value="Genomic_DNA"/>
</dbReference>
<dbReference type="SUPFAM" id="SSF53098">
    <property type="entry name" value="Ribonuclease H-like"/>
    <property type="match status" value="1"/>
</dbReference>
<evidence type="ECO:0000259" key="1">
    <source>
        <dbReference type="PROSITE" id="PS50994"/>
    </source>
</evidence>
<dbReference type="AlphaFoldDB" id="A0A562LZH1"/>
<dbReference type="Gene3D" id="3.30.420.10">
    <property type="entry name" value="Ribonuclease H-like superfamily/Ribonuclease H"/>
    <property type="match status" value="1"/>
</dbReference>
<dbReference type="Proteomes" id="UP000315908">
    <property type="component" value="Unassembled WGS sequence"/>
</dbReference>
<dbReference type="GO" id="GO:0003676">
    <property type="term" value="F:nucleic acid binding"/>
    <property type="evidence" value="ECO:0007669"/>
    <property type="project" value="InterPro"/>
</dbReference>
<dbReference type="Pfam" id="PF13683">
    <property type="entry name" value="rve_3"/>
    <property type="match status" value="1"/>
</dbReference>
<dbReference type="InterPro" id="IPR012337">
    <property type="entry name" value="RNaseH-like_sf"/>
</dbReference>
<gene>
    <name evidence="2" type="ORF">IQ31_05559</name>
</gene>
<dbReference type="InterPro" id="IPR050900">
    <property type="entry name" value="Transposase_IS3/IS150/IS904"/>
</dbReference>
<sequence>QYACDEFKLMLNKNGIKQSMSRKGNCWDNAVAESFFKTLKTECIYQHKFPNRELAKLEVFRYIEGFYHAKRIHSAIGYRTPNEMEMFYRSKQKLAA</sequence>
<feature type="domain" description="Integrase catalytic" evidence="1">
    <location>
        <begin position="1"/>
        <end position="89"/>
    </location>
</feature>
<dbReference type="RefSeq" id="WP_145331449.1">
    <property type="nucleotide sequence ID" value="NZ_VLKR01000064.1"/>
</dbReference>
<dbReference type="InterPro" id="IPR001584">
    <property type="entry name" value="Integrase_cat-core"/>
</dbReference>